<dbReference type="InterPro" id="IPR002197">
    <property type="entry name" value="HTH_Fis"/>
</dbReference>
<evidence type="ECO:0008006" key="9">
    <source>
        <dbReference type="Google" id="ProtNLM"/>
    </source>
</evidence>
<dbReference type="SUPFAM" id="SSF52172">
    <property type="entry name" value="CheY-like"/>
    <property type="match status" value="1"/>
</dbReference>
<protein>
    <recommendedName>
        <fullName evidence="9">Sigma-54 factor interaction domain-containing protein</fullName>
    </recommendedName>
</protein>
<dbReference type="PRINTS" id="PR01590">
    <property type="entry name" value="HTHFIS"/>
</dbReference>
<dbReference type="CDD" id="cd00009">
    <property type="entry name" value="AAA"/>
    <property type="match status" value="1"/>
</dbReference>
<keyword evidence="2" id="KW-0067">ATP-binding</keyword>
<dbReference type="InterPro" id="IPR002078">
    <property type="entry name" value="Sigma_54_int"/>
</dbReference>
<evidence type="ECO:0000256" key="2">
    <source>
        <dbReference type="ARBA" id="ARBA00022840"/>
    </source>
</evidence>
<dbReference type="InterPro" id="IPR009057">
    <property type="entry name" value="Homeodomain-like_sf"/>
</dbReference>
<keyword evidence="3" id="KW-0805">Transcription regulation</keyword>
<dbReference type="Gene3D" id="1.10.10.60">
    <property type="entry name" value="Homeodomain-like"/>
    <property type="match status" value="1"/>
</dbReference>
<dbReference type="PROSITE" id="PS00675">
    <property type="entry name" value="SIGMA54_INTERACT_1"/>
    <property type="match status" value="1"/>
</dbReference>
<dbReference type="InterPro" id="IPR003593">
    <property type="entry name" value="AAA+_ATPase"/>
</dbReference>
<evidence type="ECO:0000256" key="1">
    <source>
        <dbReference type="ARBA" id="ARBA00022741"/>
    </source>
</evidence>
<dbReference type="GO" id="GO:0000160">
    <property type="term" value="P:phosphorelay signal transduction system"/>
    <property type="evidence" value="ECO:0007669"/>
    <property type="project" value="InterPro"/>
</dbReference>
<evidence type="ECO:0000313" key="8">
    <source>
        <dbReference type="EMBL" id="SUZ62809.1"/>
    </source>
</evidence>
<evidence type="ECO:0000256" key="3">
    <source>
        <dbReference type="ARBA" id="ARBA00023015"/>
    </source>
</evidence>
<dbReference type="Pfam" id="PF00158">
    <property type="entry name" value="Sigma54_activat"/>
    <property type="match status" value="1"/>
</dbReference>
<dbReference type="GO" id="GO:0006355">
    <property type="term" value="P:regulation of DNA-templated transcription"/>
    <property type="evidence" value="ECO:0007669"/>
    <property type="project" value="InterPro"/>
</dbReference>
<dbReference type="Pfam" id="PF02954">
    <property type="entry name" value="HTH_8"/>
    <property type="match status" value="1"/>
</dbReference>
<dbReference type="GO" id="GO:0005524">
    <property type="term" value="F:ATP binding"/>
    <property type="evidence" value="ECO:0007669"/>
    <property type="project" value="UniProtKB-KW"/>
</dbReference>
<reference evidence="8" key="1">
    <citation type="submission" date="2018-05" db="EMBL/GenBank/DDBJ databases">
        <authorList>
            <person name="Lanie J.A."/>
            <person name="Ng W.-L."/>
            <person name="Kazmierczak K.M."/>
            <person name="Andrzejewski T.M."/>
            <person name="Davidsen T.M."/>
            <person name="Wayne K.J."/>
            <person name="Tettelin H."/>
            <person name="Glass J.I."/>
            <person name="Rusch D."/>
            <person name="Podicherti R."/>
            <person name="Tsui H.-C.T."/>
            <person name="Winkler M.E."/>
        </authorList>
    </citation>
    <scope>NUCLEOTIDE SEQUENCE</scope>
</reference>
<accession>A0A381P9A0</accession>
<dbReference type="SUPFAM" id="SSF46689">
    <property type="entry name" value="Homeodomain-like"/>
    <property type="match status" value="1"/>
</dbReference>
<evidence type="ECO:0000256" key="5">
    <source>
        <dbReference type="SAM" id="MobiDB-lite"/>
    </source>
</evidence>
<feature type="domain" description="Sigma-54 factor interaction" evidence="6">
    <location>
        <begin position="149"/>
        <end position="378"/>
    </location>
</feature>
<dbReference type="InterPro" id="IPR027417">
    <property type="entry name" value="P-loop_NTPase"/>
</dbReference>
<sequence>VSRILLVDDDDDLRSVFRAKLEYSGHEVDEADSAEVALAKVGAFDPALVVTDVRMDGMTGLELLTRIRESMEYVDVIVMTGHDTMTSAVEAMKSGAYDYLVKPVGLKELEAVIDRCLSDQEVNRAAMEQRAADGEEPDDAEPDTGAPTVVGRDPKMIEIYKMIGVLSENRTTVLVRGETGTGKELVARAVHDHSIHSDEPFIAVNCTALTDTLLESELFGHVRGAFTGAVGGKKGYFELAGKGTIFLDEIGDTSPDFQSKLLRVLQERQFYPVGGEQPKTTEARVVAATHQPMEELVSEGGFREDLYFRLRVVEIHVPTLRERKGDIPLLAQHLFGRIRRDTGATVRVISQEAMTSLEEYDWPGNVRELENALTRAAIVARGPLVGPEHLTLGFRTAAKVSQEVSEPVPEDDWTLDGAIECQIRRALEKTEGNKTEAASLLGISRSRLTRYVEHFGLPH</sequence>
<evidence type="ECO:0000256" key="4">
    <source>
        <dbReference type="ARBA" id="ARBA00023163"/>
    </source>
</evidence>
<dbReference type="SUPFAM" id="SSF52540">
    <property type="entry name" value="P-loop containing nucleoside triphosphate hydrolases"/>
    <property type="match status" value="1"/>
</dbReference>
<dbReference type="InterPro" id="IPR011006">
    <property type="entry name" value="CheY-like_superfamily"/>
</dbReference>
<dbReference type="InterPro" id="IPR025662">
    <property type="entry name" value="Sigma_54_int_dom_ATP-bd_1"/>
</dbReference>
<feature type="domain" description="Response regulatory" evidence="7">
    <location>
        <begin position="3"/>
        <end position="117"/>
    </location>
</feature>
<evidence type="ECO:0000259" key="6">
    <source>
        <dbReference type="PROSITE" id="PS50045"/>
    </source>
</evidence>
<dbReference type="Pfam" id="PF00072">
    <property type="entry name" value="Response_reg"/>
    <property type="match status" value="1"/>
</dbReference>
<dbReference type="Gene3D" id="3.40.50.2300">
    <property type="match status" value="1"/>
</dbReference>
<dbReference type="PROSITE" id="PS50045">
    <property type="entry name" value="SIGMA54_INTERACT_4"/>
    <property type="match status" value="1"/>
</dbReference>
<dbReference type="InterPro" id="IPR025944">
    <property type="entry name" value="Sigma_54_int_dom_CS"/>
</dbReference>
<dbReference type="SMART" id="SM00382">
    <property type="entry name" value="AAA"/>
    <property type="match status" value="1"/>
</dbReference>
<dbReference type="PROSITE" id="PS00688">
    <property type="entry name" value="SIGMA54_INTERACT_3"/>
    <property type="match status" value="1"/>
</dbReference>
<keyword evidence="1" id="KW-0547">Nucleotide-binding</keyword>
<dbReference type="PANTHER" id="PTHR32071">
    <property type="entry name" value="TRANSCRIPTIONAL REGULATORY PROTEIN"/>
    <property type="match status" value="1"/>
</dbReference>
<keyword evidence="4" id="KW-0804">Transcription</keyword>
<dbReference type="GO" id="GO:0043565">
    <property type="term" value="F:sequence-specific DNA binding"/>
    <property type="evidence" value="ECO:0007669"/>
    <property type="project" value="InterPro"/>
</dbReference>
<dbReference type="Pfam" id="PF25601">
    <property type="entry name" value="AAA_lid_14"/>
    <property type="match status" value="1"/>
</dbReference>
<name>A0A381P9A0_9ZZZZ</name>
<dbReference type="EMBL" id="UINC01000888">
    <property type="protein sequence ID" value="SUZ62809.1"/>
    <property type="molecule type" value="Genomic_DNA"/>
</dbReference>
<dbReference type="SMART" id="SM00448">
    <property type="entry name" value="REC"/>
    <property type="match status" value="1"/>
</dbReference>
<proteinExistence type="predicted"/>
<dbReference type="PROSITE" id="PS50110">
    <property type="entry name" value="RESPONSE_REGULATORY"/>
    <property type="match status" value="1"/>
</dbReference>
<evidence type="ECO:0000259" key="7">
    <source>
        <dbReference type="PROSITE" id="PS50110"/>
    </source>
</evidence>
<dbReference type="InterPro" id="IPR058031">
    <property type="entry name" value="AAA_lid_NorR"/>
</dbReference>
<dbReference type="InterPro" id="IPR001789">
    <property type="entry name" value="Sig_transdc_resp-reg_receiver"/>
</dbReference>
<dbReference type="FunFam" id="3.40.50.300:FF:000006">
    <property type="entry name" value="DNA-binding transcriptional regulator NtrC"/>
    <property type="match status" value="1"/>
</dbReference>
<gene>
    <name evidence="8" type="ORF">METZ01_LOCUS15663</name>
</gene>
<dbReference type="CDD" id="cd00156">
    <property type="entry name" value="REC"/>
    <property type="match status" value="1"/>
</dbReference>
<feature type="region of interest" description="Disordered" evidence="5">
    <location>
        <begin position="126"/>
        <end position="149"/>
    </location>
</feature>
<dbReference type="Gene3D" id="3.40.50.300">
    <property type="entry name" value="P-loop containing nucleotide triphosphate hydrolases"/>
    <property type="match status" value="1"/>
</dbReference>
<dbReference type="Gene3D" id="1.10.8.60">
    <property type="match status" value="1"/>
</dbReference>
<organism evidence="8">
    <name type="scientific">marine metagenome</name>
    <dbReference type="NCBI Taxonomy" id="408172"/>
    <lineage>
        <taxon>unclassified sequences</taxon>
        <taxon>metagenomes</taxon>
        <taxon>ecological metagenomes</taxon>
    </lineage>
</organism>
<dbReference type="AlphaFoldDB" id="A0A381P9A0"/>
<feature type="non-terminal residue" evidence="8">
    <location>
        <position position="1"/>
    </location>
</feature>